<dbReference type="PROSITE" id="PS50105">
    <property type="entry name" value="SAM_DOMAIN"/>
    <property type="match status" value="1"/>
</dbReference>
<dbReference type="VEuPathDB" id="AmoebaDB:NAEGRDRAFT_70226"/>
<dbReference type="Gene3D" id="1.10.150.50">
    <property type="entry name" value="Transcription Factor, Ets-1"/>
    <property type="match status" value="1"/>
</dbReference>
<protein>
    <submittedName>
        <fullName evidence="4">Predicted protein</fullName>
    </submittedName>
</protein>
<dbReference type="RefSeq" id="XP_002674618.1">
    <property type="nucleotide sequence ID" value="XM_002674572.1"/>
</dbReference>
<dbReference type="Pfam" id="PF00172">
    <property type="entry name" value="Zn_clus"/>
    <property type="match status" value="1"/>
</dbReference>
<dbReference type="Pfam" id="PF00536">
    <property type="entry name" value="SAM_1"/>
    <property type="match status" value="1"/>
</dbReference>
<dbReference type="GO" id="GO:0008270">
    <property type="term" value="F:zinc ion binding"/>
    <property type="evidence" value="ECO:0007669"/>
    <property type="project" value="InterPro"/>
</dbReference>
<feature type="compositionally biased region" description="Low complexity" evidence="1">
    <location>
        <begin position="172"/>
        <end position="185"/>
    </location>
</feature>
<dbReference type="SUPFAM" id="SSF57701">
    <property type="entry name" value="Zn2/Cys6 DNA-binding domain"/>
    <property type="match status" value="1"/>
</dbReference>
<sequence length="604" mass="67793">MLANVKEEHLSPPTTTTSNHHPNHHHQYLNNNNNNGQQQQQPTSGVIPPMMMNKEEVQMSSTNNNNNTPSSSTTTSSSNNMMNHSMPTPNVIPPNYQQSSNGIPPPHQDGQHGGYYPPIHHHQQPPPYYGSYAHHQYPSQQPMNNALPSLNSTSGPSYGMPGNNNTIEGYAPNPQQTNNNPQQQVMQNPPPQYNNMENVQQQGNVHQQQQLYQQIPPTSQNTVMNNGMPSSVVNNTAQSAVQSTSSTTSQQQTVAHTIFHEYQTHKKSSSPINDNNSGEYHPIACIPCRKRHKKCDRLLPKCSECGKRGIDCQYYEPKQKGRKKKDDAPGSPQPSSPTNNTQSEQYSTPQTPTTNYTFQQQQQQQPVTPSFNQQGTTSNPENSPASLQTRERSASYQKYRSEPYPNVNRSDIQMYNNNGGMNPSISNTVTPQRERAVSSASSSNYFSSSPYFNGMNSQPSPIQNNNGFPNIKTNNVTTPIMNNNQYMQQPNRVMTTSSSPDSSNDANLPPYARFVPIEKDKLKEQLYIRRGDFESWDTFRVAQWIDTLDSSFPSHNVGELFKHHDIDGLAFLGLHNQILLEMGIAKVGVRLRLVRIIDHLRLQN</sequence>
<dbReference type="GeneID" id="8855089"/>
<feature type="compositionally biased region" description="Basic and acidic residues" evidence="1">
    <location>
        <begin position="1"/>
        <end position="10"/>
    </location>
</feature>
<evidence type="ECO:0000313" key="5">
    <source>
        <dbReference type="Proteomes" id="UP000006671"/>
    </source>
</evidence>
<keyword evidence="5" id="KW-1185">Reference proteome</keyword>
<feature type="region of interest" description="Disordered" evidence="1">
    <location>
        <begin position="1"/>
        <end position="134"/>
    </location>
</feature>
<feature type="region of interest" description="Disordered" evidence="1">
    <location>
        <begin position="318"/>
        <end position="410"/>
    </location>
</feature>
<reference evidence="4 5" key="1">
    <citation type="journal article" date="2010" name="Cell">
        <title>The genome of Naegleria gruberi illuminates early eukaryotic versatility.</title>
        <authorList>
            <person name="Fritz-Laylin L.K."/>
            <person name="Prochnik S.E."/>
            <person name="Ginger M.L."/>
            <person name="Dacks J.B."/>
            <person name="Carpenter M.L."/>
            <person name="Field M.C."/>
            <person name="Kuo A."/>
            <person name="Paredez A."/>
            <person name="Chapman J."/>
            <person name="Pham J."/>
            <person name="Shu S."/>
            <person name="Neupane R."/>
            <person name="Cipriano M."/>
            <person name="Mancuso J."/>
            <person name="Tu H."/>
            <person name="Salamov A."/>
            <person name="Lindquist E."/>
            <person name="Shapiro H."/>
            <person name="Lucas S."/>
            <person name="Grigoriev I.V."/>
            <person name="Cande W.Z."/>
            <person name="Fulton C."/>
            <person name="Rokhsar D.S."/>
            <person name="Dawson S.C."/>
        </authorList>
    </citation>
    <scope>NUCLEOTIDE SEQUENCE [LARGE SCALE GENOMIC DNA]</scope>
    <source>
        <strain evidence="4 5">NEG-M</strain>
    </source>
</reference>
<feature type="compositionally biased region" description="Low complexity" evidence="1">
    <location>
        <begin position="28"/>
        <end position="43"/>
    </location>
</feature>
<dbReference type="InterPro" id="IPR001138">
    <property type="entry name" value="Zn2Cys6_DnaBD"/>
</dbReference>
<name>D2VMQ9_NAEGR</name>
<gene>
    <name evidence="4" type="ORF">NAEGRDRAFT_70226</name>
</gene>
<dbReference type="PROSITE" id="PS50048">
    <property type="entry name" value="ZN2_CY6_FUNGAL_2"/>
    <property type="match status" value="1"/>
</dbReference>
<evidence type="ECO:0000259" key="3">
    <source>
        <dbReference type="PROSITE" id="PS50105"/>
    </source>
</evidence>
<evidence type="ECO:0000256" key="1">
    <source>
        <dbReference type="SAM" id="MobiDB-lite"/>
    </source>
</evidence>
<feature type="domain" description="Zn(2)-C6 fungal-type" evidence="2">
    <location>
        <begin position="284"/>
        <end position="314"/>
    </location>
</feature>
<dbReference type="PROSITE" id="PS00463">
    <property type="entry name" value="ZN2_CY6_FUNGAL_1"/>
    <property type="match status" value="1"/>
</dbReference>
<feature type="compositionally biased region" description="Low complexity" evidence="1">
    <location>
        <begin position="59"/>
        <end position="89"/>
    </location>
</feature>
<dbReference type="SMART" id="SM00454">
    <property type="entry name" value="SAM"/>
    <property type="match status" value="1"/>
</dbReference>
<dbReference type="SUPFAM" id="SSF47769">
    <property type="entry name" value="SAM/Pointed domain"/>
    <property type="match status" value="1"/>
</dbReference>
<dbReference type="KEGG" id="ngr:NAEGRDRAFT_70226"/>
<proteinExistence type="predicted"/>
<feature type="domain" description="SAM" evidence="3">
    <location>
        <begin position="536"/>
        <end position="603"/>
    </location>
</feature>
<dbReference type="OMA" id="HPIACIP"/>
<dbReference type="InterPro" id="IPR036864">
    <property type="entry name" value="Zn2-C6_fun-type_DNA-bd_sf"/>
</dbReference>
<dbReference type="CDD" id="cd00067">
    <property type="entry name" value="GAL4"/>
    <property type="match status" value="1"/>
</dbReference>
<dbReference type="OrthoDB" id="3862662at2759"/>
<feature type="region of interest" description="Disordered" evidence="1">
    <location>
        <begin position="151"/>
        <end position="185"/>
    </location>
</feature>
<dbReference type="EMBL" id="GG738883">
    <property type="protein sequence ID" value="EFC41874.1"/>
    <property type="molecule type" value="Genomic_DNA"/>
</dbReference>
<dbReference type="InterPro" id="IPR001660">
    <property type="entry name" value="SAM"/>
</dbReference>
<organism evidence="5">
    <name type="scientific">Naegleria gruberi</name>
    <name type="common">Amoeba</name>
    <dbReference type="NCBI Taxonomy" id="5762"/>
    <lineage>
        <taxon>Eukaryota</taxon>
        <taxon>Discoba</taxon>
        <taxon>Heterolobosea</taxon>
        <taxon>Tetramitia</taxon>
        <taxon>Eutetramitia</taxon>
        <taxon>Vahlkampfiidae</taxon>
        <taxon>Naegleria</taxon>
    </lineage>
</organism>
<feature type="compositionally biased region" description="Polar residues" evidence="1">
    <location>
        <begin position="375"/>
        <end position="398"/>
    </location>
</feature>
<dbReference type="InParanoid" id="D2VMQ9"/>
<evidence type="ECO:0000259" key="2">
    <source>
        <dbReference type="PROSITE" id="PS50048"/>
    </source>
</evidence>
<evidence type="ECO:0000313" key="4">
    <source>
        <dbReference type="EMBL" id="EFC41874.1"/>
    </source>
</evidence>
<accession>D2VMQ9</accession>
<feature type="compositionally biased region" description="Low complexity" evidence="1">
    <location>
        <begin position="345"/>
        <end position="374"/>
    </location>
</feature>
<dbReference type="Proteomes" id="UP000006671">
    <property type="component" value="Unassembled WGS sequence"/>
</dbReference>
<dbReference type="Gene3D" id="4.10.240.10">
    <property type="entry name" value="Zn(2)-C6 fungal-type DNA-binding domain"/>
    <property type="match status" value="1"/>
</dbReference>
<dbReference type="AlphaFoldDB" id="D2VMQ9"/>
<dbReference type="SMART" id="SM00066">
    <property type="entry name" value="GAL4"/>
    <property type="match status" value="1"/>
</dbReference>
<feature type="compositionally biased region" description="Polar residues" evidence="1">
    <location>
        <begin position="151"/>
        <end position="167"/>
    </location>
</feature>
<dbReference type="InterPro" id="IPR013761">
    <property type="entry name" value="SAM/pointed_sf"/>
</dbReference>
<dbReference type="GO" id="GO:0000981">
    <property type="term" value="F:DNA-binding transcription factor activity, RNA polymerase II-specific"/>
    <property type="evidence" value="ECO:0007669"/>
    <property type="project" value="InterPro"/>
</dbReference>